<feature type="transmembrane region" description="Helical" evidence="1">
    <location>
        <begin position="48"/>
        <end position="71"/>
    </location>
</feature>
<evidence type="ECO:0000313" key="3">
    <source>
        <dbReference type="Proteomes" id="UP000680865"/>
    </source>
</evidence>
<proteinExistence type="predicted"/>
<evidence type="ECO:0000313" key="2">
    <source>
        <dbReference type="EMBL" id="GIM68900.1"/>
    </source>
</evidence>
<dbReference type="InterPro" id="IPR045629">
    <property type="entry name" value="DUF6232"/>
</dbReference>
<accession>A0A919SAU0</accession>
<name>A0A919SAU0_9ACTN</name>
<sequence>MITYYRDGDVLVTSTGIRMDGRDYRLSELARVWHSRGRRQWSAVAGRGVLGLAVLVPVLIGAIGISIAVLVEASTAVTIALVGGGILIGLVALPLADVLLEFVDRSHDRGSHPLEIWAEVRGTRVLLLRSNNRQRFGQIYRALQRALDQDTVSQGDQA</sequence>
<dbReference type="Proteomes" id="UP000680865">
    <property type="component" value="Unassembled WGS sequence"/>
</dbReference>
<keyword evidence="3" id="KW-1185">Reference proteome</keyword>
<dbReference type="EMBL" id="BOQP01000006">
    <property type="protein sequence ID" value="GIM68900.1"/>
    <property type="molecule type" value="Genomic_DNA"/>
</dbReference>
<dbReference type="Pfam" id="PF19744">
    <property type="entry name" value="DUF6232"/>
    <property type="match status" value="1"/>
</dbReference>
<organism evidence="2 3">
    <name type="scientific">Winogradskya consettensis</name>
    <dbReference type="NCBI Taxonomy" id="113560"/>
    <lineage>
        <taxon>Bacteria</taxon>
        <taxon>Bacillati</taxon>
        <taxon>Actinomycetota</taxon>
        <taxon>Actinomycetes</taxon>
        <taxon>Micromonosporales</taxon>
        <taxon>Micromonosporaceae</taxon>
        <taxon>Winogradskya</taxon>
    </lineage>
</organism>
<dbReference type="RefSeq" id="WP_212996246.1">
    <property type="nucleotide sequence ID" value="NZ_BAAATW010000001.1"/>
</dbReference>
<protein>
    <submittedName>
        <fullName evidence="2">Uncharacterized protein</fullName>
    </submittedName>
</protein>
<evidence type="ECO:0000256" key="1">
    <source>
        <dbReference type="SAM" id="Phobius"/>
    </source>
</evidence>
<gene>
    <name evidence="2" type="ORF">Aco04nite_12790</name>
</gene>
<dbReference type="AlphaFoldDB" id="A0A919SAU0"/>
<reference evidence="2" key="1">
    <citation type="submission" date="2021-03" db="EMBL/GenBank/DDBJ databases">
        <title>Whole genome shotgun sequence of Actinoplanes consettensis NBRC 14913.</title>
        <authorList>
            <person name="Komaki H."/>
            <person name="Tamura T."/>
        </authorList>
    </citation>
    <scope>NUCLEOTIDE SEQUENCE</scope>
    <source>
        <strain evidence="2">NBRC 14913</strain>
    </source>
</reference>
<keyword evidence="1" id="KW-1133">Transmembrane helix</keyword>
<keyword evidence="1" id="KW-0812">Transmembrane</keyword>
<comment type="caution">
    <text evidence="2">The sequence shown here is derived from an EMBL/GenBank/DDBJ whole genome shotgun (WGS) entry which is preliminary data.</text>
</comment>
<keyword evidence="1" id="KW-0472">Membrane</keyword>
<feature type="transmembrane region" description="Helical" evidence="1">
    <location>
        <begin position="77"/>
        <end position="100"/>
    </location>
</feature>